<organism evidence="1 2">
    <name type="scientific">Filifactor villosus</name>
    <dbReference type="NCBI Taxonomy" id="29374"/>
    <lineage>
        <taxon>Bacteria</taxon>
        <taxon>Bacillati</taxon>
        <taxon>Bacillota</taxon>
        <taxon>Clostridia</taxon>
        <taxon>Peptostreptococcales</taxon>
        <taxon>Filifactoraceae</taxon>
        <taxon>Filifactor</taxon>
    </lineage>
</organism>
<accession>A0ABV9QIL6</accession>
<dbReference type="Proteomes" id="UP001595916">
    <property type="component" value="Unassembled WGS sequence"/>
</dbReference>
<name>A0ABV9QIL6_9FIRM</name>
<evidence type="ECO:0000313" key="2">
    <source>
        <dbReference type="Proteomes" id="UP001595916"/>
    </source>
</evidence>
<sequence length="131" mass="15032">MYQKIGDEVLDSVEVAKKIEENTPFRLINDLTGATGREDAIGLRLACKIRAIPGFESKAQPDEETVNAAMEALDEFSYMELKKVLYNRYAYMSFAYGYNEVEEDILFVLVLMLREIKEAKLKDVVNRLLKL</sequence>
<evidence type="ECO:0000313" key="1">
    <source>
        <dbReference type="EMBL" id="MFC4803799.1"/>
    </source>
</evidence>
<proteinExistence type="predicted"/>
<keyword evidence="2" id="KW-1185">Reference proteome</keyword>
<reference evidence="2" key="1">
    <citation type="journal article" date="2019" name="Int. J. Syst. Evol. Microbiol.">
        <title>The Global Catalogue of Microorganisms (GCM) 10K type strain sequencing project: providing services to taxonomists for standard genome sequencing and annotation.</title>
        <authorList>
            <consortium name="The Broad Institute Genomics Platform"/>
            <consortium name="The Broad Institute Genome Sequencing Center for Infectious Disease"/>
            <person name="Wu L."/>
            <person name="Ma J."/>
        </authorList>
    </citation>
    <scope>NUCLEOTIDE SEQUENCE [LARGE SCALE GENOMIC DNA]</scope>
    <source>
        <strain evidence="2">CCUG 46385</strain>
    </source>
</reference>
<dbReference type="RefSeq" id="WP_379787262.1">
    <property type="nucleotide sequence ID" value="NZ_JBHSHL010000005.1"/>
</dbReference>
<dbReference type="EMBL" id="JBHSHL010000005">
    <property type="protein sequence ID" value="MFC4803799.1"/>
    <property type="molecule type" value="Genomic_DNA"/>
</dbReference>
<protein>
    <submittedName>
        <fullName evidence="1">Uncharacterized protein</fullName>
    </submittedName>
</protein>
<gene>
    <name evidence="1" type="ORF">ACFO4R_01765</name>
</gene>
<comment type="caution">
    <text evidence="1">The sequence shown here is derived from an EMBL/GenBank/DDBJ whole genome shotgun (WGS) entry which is preliminary data.</text>
</comment>